<protein>
    <submittedName>
        <fullName evidence="3">Uncharacterized protein</fullName>
    </submittedName>
</protein>
<sequence length="276" mass="30318">MWKMNHLAYYYYLLFIIFINCASAFQHAQSLKTTKLHYPFAGAHSASFLPAQNKENHKQTHLSAKKKNNKSSGGFGGGFGSGGKSNSSTASKVPTVSADKDSLEKQWDIFASITDLEITPKGDPEDEDYVDFEVADVFVKCAKTKWFRIGKVCTSGETAMEAALTLQKGLIFWTAVHMRMELVAAGGKSGAASLELGYMPATMVMGSESDGSVEVEEGIEDEEIVISTKSSSVKDAQAKTFGFRPDWNPPGFTYKRREKAAMKKKVSKLDEMMGIE</sequence>
<evidence type="ECO:0000313" key="3">
    <source>
        <dbReference type="EMBL" id="CAD9326021.1"/>
    </source>
</evidence>
<keyword evidence="2" id="KW-1133">Transmembrane helix</keyword>
<feature type="region of interest" description="Disordered" evidence="1">
    <location>
        <begin position="57"/>
        <end position="97"/>
    </location>
</feature>
<accession>A0A6U3SA92</accession>
<keyword evidence="2" id="KW-0472">Membrane</keyword>
<organism evidence="3">
    <name type="scientific">Ditylum brightwellii</name>
    <dbReference type="NCBI Taxonomy" id="49249"/>
    <lineage>
        <taxon>Eukaryota</taxon>
        <taxon>Sar</taxon>
        <taxon>Stramenopiles</taxon>
        <taxon>Ochrophyta</taxon>
        <taxon>Bacillariophyta</taxon>
        <taxon>Mediophyceae</taxon>
        <taxon>Lithodesmiophycidae</taxon>
        <taxon>Lithodesmiales</taxon>
        <taxon>Lithodesmiaceae</taxon>
        <taxon>Ditylum</taxon>
    </lineage>
</organism>
<evidence type="ECO:0000256" key="1">
    <source>
        <dbReference type="SAM" id="MobiDB-lite"/>
    </source>
</evidence>
<dbReference type="AlphaFoldDB" id="A0A6U3SA92"/>
<proteinExistence type="predicted"/>
<feature type="transmembrane region" description="Helical" evidence="2">
    <location>
        <begin position="7"/>
        <end position="25"/>
    </location>
</feature>
<keyword evidence="2" id="KW-0812">Transmembrane</keyword>
<gene>
    <name evidence="3" type="ORF">DBRI1063_LOCUS8929</name>
</gene>
<feature type="compositionally biased region" description="Basic residues" evidence="1">
    <location>
        <begin position="59"/>
        <end position="69"/>
    </location>
</feature>
<feature type="compositionally biased region" description="Gly residues" evidence="1">
    <location>
        <begin position="73"/>
        <end position="83"/>
    </location>
</feature>
<evidence type="ECO:0000256" key="2">
    <source>
        <dbReference type="SAM" id="Phobius"/>
    </source>
</evidence>
<dbReference type="EMBL" id="HBGN01013983">
    <property type="protein sequence ID" value="CAD9326021.1"/>
    <property type="molecule type" value="Transcribed_RNA"/>
</dbReference>
<name>A0A6U3SA92_9STRA</name>
<reference evidence="3" key="1">
    <citation type="submission" date="2021-01" db="EMBL/GenBank/DDBJ databases">
        <authorList>
            <person name="Corre E."/>
            <person name="Pelletier E."/>
            <person name="Niang G."/>
            <person name="Scheremetjew M."/>
            <person name="Finn R."/>
            <person name="Kale V."/>
            <person name="Holt S."/>
            <person name="Cochrane G."/>
            <person name="Meng A."/>
            <person name="Brown T."/>
            <person name="Cohen L."/>
        </authorList>
    </citation>
    <scope>NUCLEOTIDE SEQUENCE</scope>
    <source>
        <strain evidence="3">Pop2</strain>
    </source>
</reference>